<dbReference type="OrthoDB" id="3222at2759"/>
<feature type="transmembrane region" description="Helical" evidence="8">
    <location>
        <begin position="24"/>
        <end position="49"/>
    </location>
</feature>
<sequence length="296" mass="31352">MLEPADSNDVEAQGSPTHERKSTIGLHISTAVGELLGTAMFLFLAEGAAKTANLGRTAAQQGAEASLDNSTILTIATSFGLSLIVTAWIFFRITGGLFNPAITFALWLVGVLTAVRAIILFFAQIVGGILAAALVLALTPSRGGSSSGVDLVNNNLTGVTIAQGFFLEAIGTSILVFTVLLLAVEKHRATFLAPIGIGLALFAIHLFLLPWTGCAVNPARAFGPAVVSGDFPSIHWIFWIAPLFGSMLAVLYFEVLKAFEYNRAVLAIDSEKETTVLTPVHKRIFNRGKKAVKTAL</sequence>
<evidence type="ECO:0000256" key="2">
    <source>
        <dbReference type="ARBA" id="ARBA00006175"/>
    </source>
</evidence>
<protein>
    <submittedName>
        <fullName evidence="9">Aquaporin-like protein</fullName>
    </submittedName>
</protein>
<feature type="transmembrane region" description="Helical" evidence="8">
    <location>
        <begin position="70"/>
        <end position="91"/>
    </location>
</feature>
<dbReference type="InterPro" id="IPR034294">
    <property type="entry name" value="Aquaporin_transptr"/>
</dbReference>
<dbReference type="GO" id="GO:0005886">
    <property type="term" value="C:plasma membrane"/>
    <property type="evidence" value="ECO:0007669"/>
    <property type="project" value="TreeGrafter"/>
</dbReference>
<feature type="transmembrane region" description="Helical" evidence="8">
    <location>
        <begin position="97"/>
        <end position="115"/>
    </location>
</feature>
<dbReference type="Proteomes" id="UP000245771">
    <property type="component" value="Unassembled WGS sequence"/>
</dbReference>
<proteinExistence type="inferred from homology"/>
<keyword evidence="6" id="KW-0813">Transport</keyword>
<feature type="transmembrane region" description="Helical" evidence="8">
    <location>
        <begin position="161"/>
        <end position="184"/>
    </location>
</feature>
<dbReference type="Gene3D" id="1.20.1080.10">
    <property type="entry name" value="Glycerol uptake facilitator protein"/>
    <property type="match status" value="1"/>
</dbReference>
<evidence type="ECO:0000256" key="3">
    <source>
        <dbReference type="ARBA" id="ARBA00022692"/>
    </source>
</evidence>
<evidence type="ECO:0000256" key="7">
    <source>
        <dbReference type="SAM" id="MobiDB-lite"/>
    </source>
</evidence>
<dbReference type="PANTHER" id="PTHR19139">
    <property type="entry name" value="AQUAPORIN TRANSPORTER"/>
    <property type="match status" value="1"/>
</dbReference>
<keyword evidence="3 6" id="KW-0812">Transmembrane</keyword>
<dbReference type="PRINTS" id="PR00783">
    <property type="entry name" value="MINTRINSICP"/>
</dbReference>
<dbReference type="GeneID" id="37021187"/>
<organism evidence="9 10">
    <name type="scientific">Meira miltonrushii</name>
    <dbReference type="NCBI Taxonomy" id="1280837"/>
    <lineage>
        <taxon>Eukaryota</taxon>
        <taxon>Fungi</taxon>
        <taxon>Dikarya</taxon>
        <taxon>Basidiomycota</taxon>
        <taxon>Ustilaginomycotina</taxon>
        <taxon>Exobasidiomycetes</taxon>
        <taxon>Exobasidiales</taxon>
        <taxon>Brachybasidiaceae</taxon>
        <taxon>Meira</taxon>
    </lineage>
</organism>
<feature type="transmembrane region" description="Helical" evidence="8">
    <location>
        <begin position="233"/>
        <end position="253"/>
    </location>
</feature>
<dbReference type="SUPFAM" id="SSF81338">
    <property type="entry name" value="Aquaporin-like"/>
    <property type="match status" value="1"/>
</dbReference>
<reference evidence="9 10" key="1">
    <citation type="journal article" date="2018" name="Mol. Biol. Evol.">
        <title>Broad Genomic Sampling Reveals a Smut Pathogenic Ancestry of the Fungal Clade Ustilaginomycotina.</title>
        <authorList>
            <person name="Kijpornyongpan T."/>
            <person name="Mondo S.J."/>
            <person name="Barry K."/>
            <person name="Sandor L."/>
            <person name="Lee J."/>
            <person name="Lipzen A."/>
            <person name="Pangilinan J."/>
            <person name="LaButti K."/>
            <person name="Hainaut M."/>
            <person name="Henrissat B."/>
            <person name="Grigoriev I.V."/>
            <person name="Spatafora J.W."/>
            <person name="Aime M.C."/>
        </authorList>
    </citation>
    <scope>NUCLEOTIDE SEQUENCE [LARGE SCALE GENOMIC DNA]</scope>
    <source>
        <strain evidence="9 10">MCA 3882</strain>
    </source>
</reference>
<comment type="similarity">
    <text evidence="2 6">Belongs to the MIP/aquaporin (TC 1.A.8) family.</text>
</comment>
<dbReference type="InterPro" id="IPR023271">
    <property type="entry name" value="Aquaporin-like"/>
</dbReference>
<dbReference type="InterPro" id="IPR000425">
    <property type="entry name" value="MIP"/>
</dbReference>
<comment type="subcellular location">
    <subcellularLocation>
        <location evidence="1">Membrane</location>
        <topology evidence="1">Multi-pass membrane protein</topology>
    </subcellularLocation>
</comment>
<dbReference type="PANTHER" id="PTHR19139:SF199">
    <property type="entry name" value="MIP17260P"/>
    <property type="match status" value="1"/>
</dbReference>
<dbReference type="GO" id="GO:0015250">
    <property type="term" value="F:water channel activity"/>
    <property type="evidence" value="ECO:0007669"/>
    <property type="project" value="TreeGrafter"/>
</dbReference>
<evidence type="ECO:0000313" key="10">
    <source>
        <dbReference type="Proteomes" id="UP000245771"/>
    </source>
</evidence>
<dbReference type="InParanoid" id="A0A316V8G2"/>
<keyword evidence="10" id="KW-1185">Reference proteome</keyword>
<keyword evidence="5 8" id="KW-0472">Membrane</keyword>
<evidence type="ECO:0000256" key="6">
    <source>
        <dbReference type="RuleBase" id="RU000477"/>
    </source>
</evidence>
<evidence type="ECO:0000256" key="4">
    <source>
        <dbReference type="ARBA" id="ARBA00022989"/>
    </source>
</evidence>
<dbReference type="EMBL" id="KZ819605">
    <property type="protein sequence ID" value="PWN32771.1"/>
    <property type="molecule type" value="Genomic_DNA"/>
</dbReference>
<gene>
    <name evidence="9" type="ORF">FA14DRAFT_162058</name>
</gene>
<feature type="transmembrane region" description="Helical" evidence="8">
    <location>
        <begin position="120"/>
        <end position="141"/>
    </location>
</feature>
<evidence type="ECO:0000256" key="8">
    <source>
        <dbReference type="SAM" id="Phobius"/>
    </source>
</evidence>
<accession>A0A316V8G2</accession>
<evidence type="ECO:0000256" key="5">
    <source>
        <dbReference type="ARBA" id="ARBA00023136"/>
    </source>
</evidence>
<dbReference type="RefSeq" id="XP_025353073.1">
    <property type="nucleotide sequence ID" value="XM_025499406.1"/>
</dbReference>
<feature type="transmembrane region" description="Helical" evidence="8">
    <location>
        <begin position="191"/>
        <end position="213"/>
    </location>
</feature>
<evidence type="ECO:0000256" key="1">
    <source>
        <dbReference type="ARBA" id="ARBA00004141"/>
    </source>
</evidence>
<dbReference type="Pfam" id="PF00230">
    <property type="entry name" value="MIP"/>
    <property type="match status" value="1"/>
</dbReference>
<evidence type="ECO:0000313" key="9">
    <source>
        <dbReference type="EMBL" id="PWN32771.1"/>
    </source>
</evidence>
<feature type="region of interest" description="Disordered" evidence="7">
    <location>
        <begin position="1"/>
        <end position="20"/>
    </location>
</feature>
<dbReference type="AlphaFoldDB" id="A0A316V8G2"/>
<name>A0A316V8G2_9BASI</name>
<keyword evidence="4 8" id="KW-1133">Transmembrane helix</keyword>
<dbReference type="STRING" id="1280837.A0A316V8G2"/>